<evidence type="ECO:0000256" key="1">
    <source>
        <dbReference type="SAM" id="MobiDB-lite"/>
    </source>
</evidence>
<accession>A0A6A6XH44</accession>
<protein>
    <submittedName>
        <fullName evidence="2">Uncharacterized protein</fullName>
    </submittedName>
</protein>
<dbReference type="AlphaFoldDB" id="A0A6A6XH44"/>
<evidence type="ECO:0000313" key="2">
    <source>
        <dbReference type="EMBL" id="KAF2795732.1"/>
    </source>
</evidence>
<keyword evidence="3" id="KW-1185">Reference proteome</keyword>
<dbReference type="Proteomes" id="UP000799757">
    <property type="component" value="Unassembled WGS sequence"/>
</dbReference>
<evidence type="ECO:0000313" key="3">
    <source>
        <dbReference type="Proteomes" id="UP000799757"/>
    </source>
</evidence>
<reference evidence="2" key="1">
    <citation type="journal article" date="2020" name="Stud. Mycol.">
        <title>101 Dothideomycetes genomes: a test case for predicting lifestyles and emergence of pathogens.</title>
        <authorList>
            <person name="Haridas S."/>
            <person name="Albert R."/>
            <person name="Binder M."/>
            <person name="Bloem J."/>
            <person name="Labutti K."/>
            <person name="Salamov A."/>
            <person name="Andreopoulos B."/>
            <person name="Baker S."/>
            <person name="Barry K."/>
            <person name="Bills G."/>
            <person name="Bluhm B."/>
            <person name="Cannon C."/>
            <person name="Castanera R."/>
            <person name="Culley D."/>
            <person name="Daum C."/>
            <person name="Ezra D."/>
            <person name="Gonzalez J."/>
            <person name="Henrissat B."/>
            <person name="Kuo A."/>
            <person name="Liang C."/>
            <person name="Lipzen A."/>
            <person name="Lutzoni F."/>
            <person name="Magnuson J."/>
            <person name="Mondo S."/>
            <person name="Nolan M."/>
            <person name="Ohm R."/>
            <person name="Pangilinan J."/>
            <person name="Park H.-J."/>
            <person name="Ramirez L."/>
            <person name="Alfaro M."/>
            <person name="Sun H."/>
            <person name="Tritt A."/>
            <person name="Yoshinaga Y."/>
            <person name="Zwiers L.-H."/>
            <person name="Turgeon B."/>
            <person name="Goodwin S."/>
            <person name="Spatafora J."/>
            <person name="Crous P."/>
            <person name="Grigoriev I."/>
        </authorList>
    </citation>
    <scope>NUCLEOTIDE SEQUENCE</scope>
    <source>
        <strain evidence="2">CBS 109.77</strain>
    </source>
</reference>
<organism evidence="2 3">
    <name type="scientific">Melanomma pulvis-pyrius CBS 109.77</name>
    <dbReference type="NCBI Taxonomy" id="1314802"/>
    <lineage>
        <taxon>Eukaryota</taxon>
        <taxon>Fungi</taxon>
        <taxon>Dikarya</taxon>
        <taxon>Ascomycota</taxon>
        <taxon>Pezizomycotina</taxon>
        <taxon>Dothideomycetes</taxon>
        <taxon>Pleosporomycetidae</taxon>
        <taxon>Pleosporales</taxon>
        <taxon>Melanommataceae</taxon>
        <taxon>Melanomma</taxon>
    </lineage>
</organism>
<dbReference type="EMBL" id="MU001850">
    <property type="protein sequence ID" value="KAF2795732.1"/>
    <property type="molecule type" value="Genomic_DNA"/>
</dbReference>
<name>A0A6A6XH44_9PLEO</name>
<feature type="region of interest" description="Disordered" evidence="1">
    <location>
        <begin position="46"/>
        <end position="69"/>
    </location>
</feature>
<feature type="compositionally biased region" description="Basic and acidic residues" evidence="1">
    <location>
        <begin position="60"/>
        <end position="69"/>
    </location>
</feature>
<proteinExistence type="predicted"/>
<gene>
    <name evidence="2" type="ORF">K505DRAFT_416257</name>
</gene>
<sequence length="165" mass="18653">MACVPQRRQKPRGNRDYVTHVANGRAEEIRSTSFNNRIRWLSFFSKSSPAQPSTTPRRRTPPDRKSFYVDSMREGGGVQSHYNQQDLITTSSKPHPTRSPYEVHDAKHPARLKTLSEKVYGNEARLWGFRQIFYGGIMASASRTTLPTTLPAIPSTRSIDMAAST</sequence>